<keyword evidence="3" id="KW-1185">Reference proteome</keyword>
<sequence length="425" mass="44890">MTQRVESKWRKSIWMDVTAVVSVVAVGIVVAGMLNEPAEESSADSRIPGCDVVESPMEPRRFSVAYSPSQDYYNAKYPWFSGPKATAMTNAVIQSLPADVDVVFASPGESLEFQPIDDIAQSQLPDDVDAALFNGSTSARGSLVRDGQVGTLTVDVRAWDRPVPPCVAGGLDRREMLPNGTVLDLQETWAESNGVRHLKRDVVAYLPDGTRVVARVDDSDSTEPNARTRHAGRTPLTLDDLTAIATTPDLAVAAGVPPGTLPPMRACSTESNGTGPVLTRGAVADINRALDERWSGVSSTGVSLDRPIGSLRPGDFGRDNVCEVLTTTSGGGSGRLEIALLSGRDTPSPHEQLLSELDRDRKSETLQDGSVIVRAAYPSNGGAFVSVTRPSGAQVVVSASAPEGSASPLTLEELEFIATTPGVVP</sequence>
<feature type="transmembrane region" description="Helical" evidence="1">
    <location>
        <begin position="12"/>
        <end position="34"/>
    </location>
</feature>
<evidence type="ECO:0000313" key="3">
    <source>
        <dbReference type="Proteomes" id="UP001185737"/>
    </source>
</evidence>
<keyword evidence="1" id="KW-1133">Transmembrane helix</keyword>
<reference evidence="2 3" key="1">
    <citation type="submission" date="2023-10" db="EMBL/GenBank/DDBJ databases">
        <title>Development of a sustainable strategy for remediation of hydrocarbon-contaminated territories based on the waste exchange concept.</title>
        <authorList>
            <person name="Krivoruchko A."/>
        </authorList>
    </citation>
    <scope>NUCLEOTIDE SEQUENCE [LARGE SCALE GENOMIC DNA]</scope>
    <source>
        <strain evidence="2 3">IEGM 60</strain>
    </source>
</reference>
<proteinExistence type="predicted"/>
<accession>A0ABU4CC05</accession>
<keyword evidence="1" id="KW-0812">Transmembrane</keyword>
<dbReference type="RefSeq" id="WP_317568228.1">
    <property type="nucleotide sequence ID" value="NZ_JAWLKA010000005.1"/>
</dbReference>
<gene>
    <name evidence="2" type="ORF">R3Q59_10950</name>
</gene>
<evidence type="ECO:0000313" key="2">
    <source>
        <dbReference type="EMBL" id="MDV6281024.1"/>
    </source>
</evidence>
<organism evidence="2 3">
    <name type="scientific">Rhodococcus jostii</name>
    <dbReference type="NCBI Taxonomy" id="132919"/>
    <lineage>
        <taxon>Bacteria</taxon>
        <taxon>Bacillati</taxon>
        <taxon>Actinomycetota</taxon>
        <taxon>Actinomycetes</taxon>
        <taxon>Mycobacteriales</taxon>
        <taxon>Nocardiaceae</taxon>
        <taxon>Rhodococcus</taxon>
    </lineage>
</organism>
<comment type="caution">
    <text evidence="2">The sequence shown here is derived from an EMBL/GenBank/DDBJ whole genome shotgun (WGS) entry which is preliminary data.</text>
</comment>
<evidence type="ECO:0000256" key="1">
    <source>
        <dbReference type="SAM" id="Phobius"/>
    </source>
</evidence>
<dbReference type="Proteomes" id="UP001185737">
    <property type="component" value="Unassembled WGS sequence"/>
</dbReference>
<dbReference type="EMBL" id="JAWLKA010000005">
    <property type="protein sequence ID" value="MDV6281024.1"/>
    <property type="molecule type" value="Genomic_DNA"/>
</dbReference>
<protein>
    <submittedName>
        <fullName evidence="2">Uncharacterized protein</fullName>
    </submittedName>
</protein>
<name>A0ABU4CC05_RHOJO</name>
<keyword evidence="1" id="KW-0472">Membrane</keyword>